<evidence type="ECO:0000313" key="1">
    <source>
        <dbReference type="EMBL" id="THF58146.1"/>
    </source>
</evidence>
<sequence length="63" mass="7248">MFLRHFNLLEVSLFYELADFVPSLDVAKIYFLLISAFNYKFHIVVVGPAGEQVVNDKIIHTGF</sequence>
<dbReference type="Proteomes" id="UP000306441">
    <property type="component" value="Unassembled WGS sequence"/>
</dbReference>
<dbReference type="EMBL" id="SSNY01000003">
    <property type="protein sequence ID" value="THF58146.1"/>
    <property type="molecule type" value="Genomic_DNA"/>
</dbReference>
<accession>A0ABY2Q8H8</accession>
<protein>
    <recommendedName>
        <fullName evidence="3">Maturase K</fullName>
    </recommendedName>
</protein>
<reference evidence="1 2" key="1">
    <citation type="submission" date="2019-04" db="EMBL/GenBank/DDBJ databases">
        <title>Mesorhizobium composti sp. nov., isolated from compost.</title>
        <authorList>
            <person name="Lin S.-Y."/>
            <person name="Hameed A."/>
            <person name="Hsieh Y.-T."/>
            <person name="Young C.-C."/>
        </authorList>
    </citation>
    <scope>NUCLEOTIDE SEQUENCE [LARGE SCALE GENOMIC DNA]</scope>
    <source>
        <strain evidence="1 2">CC-YTH430</strain>
    </source>
</reference>
<name>A0ABY2Q8H8_9HYPH</name>
<keyword evidence="2" id="KW-1185">Reference proteome</keyword>
<gene>
    <name evidence="1" type="ORF">E6C48_05875</name>
</gene>
<evidence type="ECO:0008006" key="3">
    <source>
        <dbReference type="Google" id="ProtNLM"/>
    </source>
</evidence>
<evidence type="ECO:0000313" key="2">
    <source>
        <dbReference type="Proteomes" id="UP000306441"/>
    </source>
</evidence>
<proteinExistence type="predicted"/>
<organism evidence="1 2">
    <name type="scientific">Ollibium composti</name>
    <dbReference type="NCBI Taxonomy" id="2675109"/>
    <lineage>
        <taxon>Bacteria</taxon>
        <taxon>Pseudomonadati</taxon>
        <taxon>Pseudomonadota</taxon>
        <taxon>Alphaproteobacteria</taxon>
        <taxon>Hyphomicrobiales</taxon>
        <taxon>Phyllobacteriaceae</taxon>
        <taxon>Ollibium</taxon>
    </lineage>
</organism>
<comment type="caution">
    <text evidence="1">The sequence shown here is derived from an EMBL/GenBank/DDBJ whole genome shotgun (WGS) entry which is preliminary data.</text>
</comment>